<evidence type="ECO:0000313" key="5">
    <source>
        <dbReference type="EMBL" id="OWR51541.1"/>
    </source>
</evidence>
<dbReference type="Gene3D" id="1.10.10.60">
    <property type="entry name" value="Homeodomain-like"/>
    <property type="match status" value="1"/>
</dbReference>
<dbReference type="PROSITE" id="PS50071">
    <property type="entry name" value="HOMEOBOX_2"/>
    <property type="match status" value="1"/>
</dbReference>
<evidence type="ECO:0000259" key="4">
    <source>
        <dbReference type="PROSITE" id="PS50071"/>
    </source>
</evidence>
<reference evidence="5 6" key="1">
    <citation type="journal article" date="2011" name="Cell">
        <title>The monarch butterfly genome yields insights into long-distance migration.</title>
        <authorList>
            <person name="Zhan S."/>
            <person name="Merlin C."/>
            <person name="Boore J.L."/>
            <person name="Reppert S.M."/>
        </authorList>
    </citation>
    <scope>NUCLEOTIDE SEQUENCE [LARGE SCALE GENOMIC DNA]</scope>
    <source>
        <strain evidence="5">F-2</strain>
    </source>
</reference>
<protein>
    <recommendedName>
        <fullName evidence="4">Homeobox domain-containing protein</fullName>
    </recommendedName>
</protein>
<keyword evidence="2 3" id="KW-0238">DNA-binding</keyword>
<dbReference type="Proteomes" id="UP000007151">
    <property type="component" value="Unassembled WGS sequence"/>
</dbReference>
<dbReference type="InterPro" id="IPR009057">
    <property type="entry name" value="Homeodomain-like_sf"/>
</dbReference>
<evidence type="ECO:0000256" key="1">
    <source>
        <dbReference type="ARBA" id="ARBA00004123"/>
    </source>
</evidence>
<sequence>MTSAVNQVKIWFQNRRTKWKKKDNVTNAEVAEIKQQNKPTEEKIEELKDPLAIDMSKKSCNKILNEKLKSTKVATQNLPKPRRVEKGVVLESICDVTDIETKISITKISNKLSSTELTDTVSVRSFSPEEVKDKYDTLTTDVEM</sequence>
<organism evidence="5 6">
    <name type="scientific">Danaus plexippus plexippus</name>
    <dbReference type="NCBI Taxonomy" id="278856"/>
    <lineage>
        <taxon>Eukaryota</taxon>
        <taxon>Metazoa</taxon>
        <taxon>Ecdysozoa</taxon>
        <taxon>Arthropoda</taxon>
        <taxon>Hexapoda</taxon>
        <taxon>Insecta</taxon>
        <taxon>Pterygota</taxon>
        <taxon>Neoptera</taxon>
        <taxon>Endopterygota</taxon>
        <taxon>Lepidoptera</taxon>
        <taxon>Glossata</taxon>
        <taxon>Ditrysia</taxon>
        <taxon>Papilionoidea</taxon>
        <taxon>Nymphalidae</taxon>
        <taxon>Danainae</taxon>
        <taxon>Danaini</taxon>
        <taxon>Danaina</taxon>
        <taxon>Danaus</taxon>
        <taxon>Danaus</taxon>
    </lineage>
</organism>
<dbReference type="SUPFAM" id="SSF46689">
    <property type="entry name" value="Homeodomain-like"/>
    <property type="match status" value="1"/>
</dbReference>
<keyword evidence="6" id="KW-1185">Reference proteome</keyword>
<feature type="DNA-binding region" description="Homeobox" evidence="2">
    <location>
        <begin position="3"/>
        <end position="23"/>
    </location>
</feature>
<feature type="domain" description="Homeobox" evidence="4">
    <location>
        <begin position="1"/>
        <end position="22"/>
    </location>
</feature>
<dbReference type="InParanoid" id="A0A212FCS9"/>
<evidence type="ECO:0000256" key="3">
    <source>
        <dbReference type="RuleBase" id="RU000682"/>
    </source>
</evidence>
<comment type="subcellular location">
    <subcellularLocation>
        <location evidence="1 2 3">Nucleus</location>
    </subcellularLocation>
</comment>
<dbReference type="STRING" id="278856.A0A212FCS9"/>
<dbReference type="CDD" id="cd00086">
    <property type="entry name" value="homeodomain"/>
    <property type="match status" value="1"/>
</dbReference>
<proteinExistence type="predicted"/>
<keyword evidence="2 3" id="KW-0539">Nucleus</keyword>
<dbReference type="InterPro" id="IPR001356">
    <property type="entry name" value="HD"/>
</dbReference>
<comment type="caution">
    <text evidence="5">The sequence shown here is derived from an EMBL/GenBank/DDBJ whole genome shotgun (WGS) entry which is preliminary data.</text>
</comment>
<evidence type="ECO:0000313" key="6">
    <source>
        <dbReference type="Proteomes" id="UP000007151"/>
    </source>
</evidence>
<dbReference type="AlphaFoldDB" id="A0A212FCS9"/>
<accession>A0A212FCS9</accession>
<dbReference type="EMBL" id="AGBW02009154">
    <property type="protein sequence ID" value="OWR51541.1"/>
    <property type="molecule type" value="Genomic_DNA"/>
</dbReference>
<name>A0A212FCS9_DANPL</name>
<evidence type="ECO:0000256" key="2">
    <source>
        <dbReference type="PROSITE-ProRule" id="PRU00108"/>
    </source>
</evidence>
<dbReference type="GO" id="GO:0005634">
    <property type="term" value="C:nucleus"/>
    <property type="evidence" value="ECO:0007669"/>
    <property type="project" value="UniProtKB-SubCell"/>
</dbReference>
<dbReference type="KEGG" id="dpl:KGM_209033"/>
<dbReference type="Pfam" id="PF00046">
    <property type="entry name" value="Homeodomain"/>
    <property type="match status" value="1"/>
</dbReference>
<gene>
    <name evidence="5" type="ORF">KGM_209033</name>
</gene>
<dbReference type="GO" id="GO:0003677">
    <property type="term" value="F:DNA binding"/>
    <property type="evidence" value="ECO:0007669"/>
    <property type="project" value="UniProtKB-UniRule"/>
</dbReference>
<keyword evidence="2 3" id="KW-0371">Homeobox</keyword>